<dbReference type="RefSeq" id="WP_208740725.1">
    <property type="nucleotide sequence ID" value="NZ_CP024915.1"/>
</dbReference>
<dbReference type="GO" id="GO:0016740">
    <property type="term" value="F:transferase activity"/>
    <property type="evidence" value="ECO:0007669"/>
    <property type="project" value="UniProtKB-KW"/>
</dbReference>
<keyword evidence="2" id="KW-0808">Transferase</keyword>
<dbReference type="CDD" id="cd05155">
    <property type="entry name" value="APH_ChoK_like_1"/>
    <property type="match status" value="1"/>
</dbReference>
<accession>A0A2L0UC76</accession>
<proteinExistence type="predicted"/>
<sequence length="296" mass="31590">MAVLPRAEIDIPPSLVVSLLADQHPDLADRALRPAGHGWDNELFRLGPDLVVRLPRRQVADALMVAEQQWLPVITARLAVPTSAPLRCGVPGPGYPWHWSVSRWIEGESGITVPRARRLPAARPLARFLAEFQQPAPPGAPVSPVGRGGPLAARDDVLRDRLASLPNAPEGLLLRVWDEALAAPAWTRPDLWLHGDLHPANLVLGPGGVLAGVVDFGDLCSGDPATDLAAAWLVFDAAGRSVFRTELEALRPVDAATWARARGWAMSMGSALAASSDDAPEFLALGLEVLSAVLED</sequence>
<feature type="domain" description="Aminoglycoside phosphotransferase" evidence="1">
    <location>
        <begin position="32"/>
        <end position="264"/>
    </location>
</feature>
<dbReference type="AlphaFoldDB" id="A0A2L0UC76"/>
<dbReference type="SUPFAM" id="SSF56112">
    <property type="entry name" value="Protein kinase-like (PK-like)"/>
    <property type="match status" value="1"/>
</dbReference>
<gene>
    <name evidence="2" type="ORF">CVO76_03780</name>
</gene>
<dbReference type="Pfam" id="PF01636">
    <property type="entry name" value="APH"/>
    <property type="match status" value="1"/>
</dbReference>
<evidence type="ECO:0000313" key="3">
    <source>
        <dbReference type="Proteomes" id="UP000239187"/>
    </source>
</evidence>
<dbReference type="Gene3D" id="3.90.1200.10">
    <property type="match status" value="1"/>
</dbReference>
<organism evidence="2 3">
    <name type="scientific">Arthrobacter agilis</name>
    <dbReference type="NCBI Taxonomy" id="37921"/>
    <lineage>
        <taxon>Bacteria</taxon>
        <taxon>Bacillati</taxon>
        <taxon>Actinomycetota</taxon>
        <taxon>Actinomycetes</taxon>
        <taxon>Micrococcales</taxon>
        <taxon>Micrococcaceae</taxon>
        <taxon>Arthrobacter</taxon>
    </lineage>
</organism>
<dbReference type="EMBL" id="CP024915">
    <property type="protein sequence ID" value="AUZ86860.1"/>
    <property type="molecule type" value="Genomic_DNA"/>
</dbReference>
<reference evidence="2 3" key="1">
    <citation type="submission" date="2017-11" db="EMBL/GenBank/DDBJ databases">
        <title>Draft genome of Arthrobacter agilis strain UMCV2, a plant growth-promoting rhizobacterium and biocontrol capacity of phytopathogenic fungi.</title>
        <authorList>
            <person name="Martinez-Camara R."/>
            <person name="Santoyo G."/>
            <person name="Moreno-Hagelsieb G."/>
            <person name="Valencia-Cantero E."/>
        </authorList>
    </citation>
    <scope>NUCLEOTIDE SEQUENCE [LARGE SCALE GENOMIC DNA]</scope>
    <source>
        <strain evidence="2 3">UMCV2</strain>
    </source>
</reference>
<evidence type="ECO:0000313" key="2">
    <source>
        <dbReference type="EMBL" id="AUZ86860.1"/>
    </source>
</evidence>
<dbReference type="InterPro" id="IPR002575">
    <property type="entry name" value="Aminoglycoside_PTrfase"/>
</dbReference>
<dbReference type="PANTHER" id="PTHR21310:SF42">
    <property type="entry name" value="BIFUNCTIONAL AAC_APH"/>
    <property type="match status" value="1"/>
</dbReference>
<dbReference type="InterPro" id="IPR051678">
    <property type="entry name" value="AGP_Transferase"/>
</dbReference>
<dbReference type="Gene3D" id="3.30.200.20">
    <property type="entry name" value="Phosphorylase Kinase, domain 1"/>
    <property type="match status" value="1"/>
</dbReference>
<dbReference type="InterPro" id="IPR011009">
    <property type="entry name" value="Kinase-like_dom_sf"/>
</dbReference>
<dbReference type="Proteomes" id="UP000239187">
    <property type="component" value="Chromosome"/>
</dbReference>
<evidence type="ECO:0000259" key="1">
    <source>
        <dbReference type="Pfam" id="PF01636"/>
    </source>
</evidence>
<dbReference type="PANTHER" id="PTHR21310">
    <property type="entry name" value="AMINOGLYCOSIDE PHOSPHOTRANSFERASE-RELATED-RELATED"/>
    <property type="match status" value="1"/>
</dbReference>
<name>A0A2L0UC76_9MICC</name>
<protein>
    <submittedName>
        <fullName evidence="2">Phosphotransferase</fullName>
    </submittedName>
</protein>